<comment type="caution">
    <text evidence="2">The sequence shown here is derived from an EMBL/GenBank/DDBJ whole genome shotgun (WGS) entry which is preliminary data.</text>
</comment>
<name>A0A8J2JNX0_9HEXA</name>
<dbReference type="EMBL" id="CAJVCH010051272">
    <property type="protein sequence ID" value="CAG7718154.1"/>
    <property type="molecule type" value="Genomic_DNA"/>
</dbReference>
<proteinExistence type="predicted"/>
<dbReference type="InterPro" id="IPR001810">
    <property type="entry name" value="F-box_dom"/>
</dbReference>
<evidence type="ECO:0000313" key="2">
    <source>
        <dbReference type="EMBL" id="CAG7718154.1"/>
    </source>
</evidence>
<dbReference type="OrthoDB" id="8279556at2759"/>
<keyword evidence="3" id="KW-1185">Reference proteome</keyword>
<feature type="domain" description="F-box" evidence="1">
    <location>
        <begin position="4"/>
        <end position="62"/>
    </location>
</feature>
<evidence type="ECO:0000259" key="1">
    <source>
        <dbReference type="PROSITE" id="PS50181"/>
    </source>
</evidence>
<gene>
    <name evidence="2" type="ORF">AFUS01_LOCUS7571</name>
</gene>
<dbReference type="PROSITE" id="PS50181">
    <property type="entry name" value="FBOX"/>
    <property type="match status" value="1"/>
</dbReference>
<reference evidence="2" key="1">
    <citation type="submission" date="2021-06" db="EMBL/GenBank/DDBJ databases">
        <authorList>
            <person name="Hodson N. C."/>
            <person name="Mongue J. A."/>
            <person name="Jaron S. K."/>
        </authorList>
    </citation>
    <scope>NUCLEOTIDE SEQUENCE</scope>
</reference>
<dbReference type="Proteomes" id="UP000708208">
    <property type="component" value="Unassembled WGS sequence"/>
</dbReference>
<evidence type="ECO:0000313" key="3">
    <source>
        <dbReference type="Proteomes" id="UP000708208"/>
    </source>
</evidence>
<organism evidence="2 3">
    <name type="scientific">Allacma fusca</name>
    <dbReference type="NCBI Taxonomy" id="39272"/>
    <lineage>
        <taxon>Eukaryota</taxon>
        <taxon>Metazoa</taxon>
        <taxon>Ecdysozoa</taxon>
        <taxon>Arthropoda</taxon>
        <taxon>Hexapoda</taxon>
        <taxon>Collembola</taxon>
        <taxon>Symphypleona</taxon>
        <taxon>Sminthuridae</taxon>
        <taxon>Allacma</taxon>
    </lineage>
</organism>
<dbReference type="AlphaFoldDB" id="A0A8J2JNX0"/>
<accession>A0A8J2JNX0</accession>
<sequence length="500" mass="57220">MCDYSYILGLPAEVRLLIYNQIPQKELVHNLRLVCKQFRAEIDEMCSFHVDLDDRKHCWERVLQLRIRSCKILHFLRPPPGGPGTTILKHPYLLRTLKITEHISPSNLYYLLSDCCRSLGELRLHIGFNLLGYEFPPLSTFSFERLQRLEIIVSTVGSSSSDAFPFSPFINSAQSKVVQGIFTEFLLNIFKLLSVFKIQIRCFGFGQVSNFVASVLVFLGSHSKTIEGFDFELILGHGLPSAEFQPISETELERIDFQRIRNLRELKALRVVSSSPIGVNLWIDLVTQQVNLNFLEVDLFPANCPIFRDVINRNCGSLVSVEITDLSVWDEEGNCSPFDCTIFGGCRNLKKLILDRNVTRRRMFDTAELINLFNLPSSLDEMALNYFNILSDELILFTNSESGQNIRTLYLTQCGNSGLYGVDGTVLERIIELPKIHFIEISPLNFSDPEEQDKLNIILDTFGYSENHSYFQLTKTTHEFPISLNVFSIDSESDDEEFMD</sequence>
<protein>
    <recommendedName>
        <fullName evidence="1">F-box domain-containing protein</fullName>
    </recommendedName>
</protein>